<keyword evidence="1" id="KW-0472">Membrane</keyword>
<feature type="transmembrane region" description="Helical" evidence="1">
    <location>
        <begin position="492"/>
        <end position="516"/>
    </location>
</feature>
<gene>
    <name evidence="2" type="ORF">PNIG_p0023</name>
</gene>
<dbReference type="AlphaFoldDB" id="A0AAC9UPB3"/>
<evidence type="ECO:0000313" key="2">
    <source>
        <dbReference type="EMBL" id="ASM56306.1"/>
    </source>
</evidence>
<organism evidence="2 3">
    <name type="scientific">Pseudoalteromonas nigrifaciens</name>
    <dbReference type="NCBI Taxonomy" id="28109"/>
    <lineage>
        <taxon>Bacteria</taxon>
        <taxon>Pseudomonadati</taxon>
        <taxon>Pseudomonadota</taxon>
        <taxon>Gammaproteobacteria</taxon>
        <taxon>Alteromonadales</taxon>
        <taxon>Pseudoalteromonadaceae</taxon>
        <taxon>Pseudoalteromonas</taxon>
    </lineage>
</organism>
<keyword evidence="3" id="KW-1185">Reference proteome</keyword>
<keyword evidence="1" id="KW-1133">Transmembrane helix</keyword>
<evidence type="ECO:0000256" key="1">
    <source>
        <dbReference type="SAM" id="Phobius"/>
    </source>
</evidence>
<reference evidence="2 3" key="1">
    <citation type="submission" date="2015-03" db="EMBL/GenBank/DDBJ databases">
        <authorList>
            <person name="Xie B.-B."/>
            <person name="Rong J.-C."/>
            <person name="Qin Q.-L."/>
            <person name="Zhang Y.-Z."/>
        </authorList>
    </citation>
    <scope>NUCLEOTIDE SEQUENCE [LARGE SCALE GENOMIC DNA]</scope>
    <source>
        <strain evidence="2 3">KMM 661</strain>
        <plasmid evidence="2 3">unnamed</plasmid>
    </source>
</reference>
<feature type="transmembrane region" description="Helical" evidence="1">
    <location>
        <begin position="55"/>
        <end position="73"/>
    </location>
</feature>
<name>A0AAC9UPB3_9GAMM</name>
<sequence length="623" mass="70986">MLIKQQVVFQYKSTKNKYFFYILMVLFYLWLEVSFNYFVVSTASDLAVTTDELKFIELFGRFLSCIGCLVLLSRRIKPSGSAAKYCAKFFIMAALAIPTVYFGQKLLIDTLSSMASGDDRMKAVQSDLVKGSFIVAGTPLNITKKINAALLPAFYYSNSTPFVLSDMHLTEITKQKQSKLLSKMYSQFSGLNSKLDEKYQQYVELNKSVDQLNVAYDEKINKTKAAVDTYWEKLKLTENKAWETYRATIKEISNEKLDADLMNKLDSGFRSYRHGGSYSFFKKYEHFTKETVLKGTTPQDWQNGIYLPPKIWGGVDVAAAKRFYHKRYRALLREAKTGFFDEIKDKQNFITQDKVKSQIKEKLASIMTNNIDVEQVNIDDKQGFENSLLKSLYEAKETAILKGSGGVPLGLNKVGFVAYSIEQSPLNLPFTLSTKQSALLFSDYSQENFNAIVATPVTESSIDNIISALNSPPSSFENQSENSQIGTNHFKALLVIPFAISISLFLIIMLSFDLLLHINRYSQINFAKRTESRKIYNKPFYYAQMNPRVALLITMLATLCLISYLHSEWPVKFAFEKVCSFVMAILEGIYYIGESTNGYISIKELFEPLIEYLEALDDLVFPK</sequence>
<accession>A0AAC9UPB3</accession>
<geneLocation type="plasmid" evidence="2 3">
    <name>unnamed</name>
</geneLocation>
<dbReference type="GeneID" id="300943887"/>
<evidence type="ECO:0000313" key="3">
    <source>
        <dbReference type="Proteomes" id="UP000198329"/>
    </source>
</evidence>
<keyword evidence="2" id="KW-0614">Plasmid</keyword>
<feature type="transmembrane region" description="Helical" evidence="1">
    <location>
        <begin position="549"/>
        <end position="567"/>
    </location>
</feature>
<dbReference type="RefSeq" id="WP_089369350.1">
    <property type="nucleotide sequence ID" value="NZ_BJXZ01000040.1"/>
</dbReference>
<feature type="transmembrane region" description="Helical" evidence="1">
    <location>
        <begin position="85"/>
        <end position="103"/>
    </location>
</feature>
<dbReference type="Proteomes" id="UP000198329">
    <property type="component" value="Plasmid unnamed"/>
</dbReference>
<feature type="transmembrane region" description="Helical" evidence="1">
    <location>
        <begin position="20"/>
        <end position="40"/>
    </location>
</feature>
<dbReference type="EMBL" id="CP011038">
    <property type="protein sequence ID" value="ASM56306.1"/>
    <property type="molecule type" value="Genomic_DNA"/>
</dbReference>
<proteinExistence type="predicted"/>
<dbReference type="KEGG" id="png:PNIG_p0023"/>
<keyword evidence="1" id="KW-0812">Transmembrane</keyword>
<protein>
    <submittedName>
        <fullName evidence="2">Uncharacterized protein</fullName>
    </submittedName>
</protein>